<evidence type="ECO:0000313" key="4">
    <source>
        <dbReference type="Proteomes" id="UP000029839"/>
    </source>
</evidence>
<dbReference type="EMBL" id="AXCY01000121">
    <property type="protein sequence ID" value="KGM09121.1"/>
    <property type="molecule type" value="Genomic_DNA"/>
</dbReference>
<name>A0A0A0BMD8_9CELL</name>
<feature type="compositionally biased region" description="Basic and acidic residues" evidence="1">
    <location>
        <begin position="76"/>
        <end position="96"/>
    </location>
</feature>
<accession>A0A0A0BMD8</accession>
<protein>
    <submittedName>
        <fullName evidence="3">Uncharacterized protein</fullName>
    </submittedName>
</protein>
<comment type="caution">
    <text evidence="3">The sequence shown here is derived from an EMBL/GenBank/DDBJ whole genome shotgun (WGS) entry which is preliminary data.</text>
</comment>
<dbReference type="AlphaFoldDB" id="A0A0A0BMD8"/>
<dbReference type="Proteomes" id="UP000029839">
    <property type="component" value="Unassembled WGS sequence"/>
</dbReference>
<keyword evidence="2" id="KW-1133">Transmembrane helix</keyword>
<evidence type="ECO:0000256" key="1">
    <source>
        <dbReference type="SAM" id="MobiDB-lite"/>
    </source>
</evidence>
<evidence type="ECO:0000313" key="3">
    <source>
        <dbReference type="EMBL" id="KGM09121.1"/>
    </source>
</evidence>
<keyword evidence="4" id="KW-1185">Reference proteome</keyword>
<feature type="region of interest" description="Disordered" evidence="1">
    <location>
        <begin position="75"/>
        <end position="96"/>
    </location>
</feature>
<proteinExistence type="predicted"/>
<feature type="transmembrane region" description="Helical" evidence="2">
    <location>
        <begin position="54"/>
        <end position="72"/>
    </location>
</feature>
<keyword evidence="2" id="KW-0812">Transmembrane</keyword>
<organism evidence="3 4">
    <name type="scientific">Cellulomonas carbonis T26</name>
    <dbReference type="NCBI Taxonomy" id="947969"/>
    <lineage>
        <taxon>Bacteria</taxon>
        <taxon>Bacillati</taxon>
        <taxon>Actinomycetota</taxon>
        <taxon>Actinomycetes</taxon>
        <taxon>Micrococcales</taxon>
        <taxon>Cellulomonadaceae</taxon>
        <taxon>Cellulomonas</taxon>
    </lineage>
</organism>
<keyword evidence="2" id="KW-0472">Membrane</keyword>
<evidence type="ECO:0000256" key="2">
    <source>
        <dbReference type="SAM" id="Phobius"/>
    </source>
</evidence>
<reference evidence="3 4" key="2">
    <citation type="journal article" date="2015" name="Stand. Genomic Sci.">
        <title>Draft genome sequence of Cellulomonas carbonis T26(T) and comparative analysis of six Cellulomonas genomes.</title>
        <authorList>
            <person name="Zhuang W."/>
            <person name="Zhang S."/>
            <person name="Xia X."/>
            <person name="Wang G."/>
        </authorList>
    </citation>
    <scope>NUCLEOTIDE SEQUENCE [LARGE SCALE GENOMIC DNA]</scope>
    <source>
        <strain evidence="3 4">T26</strain>
    </source>
</reference>
<sequence length="96" mass="10497">MTSSCSARSFTSTRPASRAIPRICCCRSVAYTPAPSDRRGEASPPRAARHRHRTVSVCMLLWLCLVLILPGVKTCEGGRRSRSGRDGRRPTVEPAT</sequence>
<gene>
    <name evidence="3" type="ORF">N868_03825</name>
</gene>
<reference evidence="3 4" key="1">
    <citation type="submission" date="2013-08" db="EMBL/GenBank/DDBJ databases">
        <title>Genome sequencing of Cellulomonas carbonis T26.</title>
        <authorList>
            <person name="Chen F."/>
            <person name="Li Y."/>
            <person name="Wang G."/>
        </authorList>
    </citation>
    <scope>NUCLEOTIDE SEQUENCE [LARGE SCALE GENOMIC DNA]</scope>
    <source>
        <strain evidence="3 4">T26</strain>
    </source>
</reference>